<dbReference type="CDD" id="cd00067">
    <property type="entry name" value="GAL4"/>
    <property type="match status" value="1"/>
</dbReference>
<evidence type="ECO:0000256" key="1">
    <source>
        <dbReference type="ARBA" id="ARBA00023242"/>
    </source>
</evidence>
<dbReference type="EMBL" id="MU839023">
    <property type="protein sequence ID" value="KAK1764031.1"/>
    <property type="molecule type" value="Genomic_DNA"/>
</dbReference>
<evidence type="ECO:0000313" key="5">
    <source>
        <dbReference type="Proteomes" id="UP001244011"/>
    </source>
</evidence>
<proteinExistence type="predicted"/>
<dbReference type="Pfam" id="PF00172">
    <property type="entry name" value="Zn_clus"/>
    <property type="match status" value="1"/>
</dbReference>
<dbReference type="AlphaFoldDB" id="A0AAJ0BXT7"/>
<feature type="domain" description="Zn(2)-C6 fungal-type" evidence="3">
    <location>
        <begin position="11"/>
        <end position="41"/>
    </location>
</feature>
<dbReference type="GeneID" id="85312053"/>
<evidence type="ECO:0000256" key="2">
    <source>
        <dbReference type="SAM" id="MobiDB-lite"/>
    </source>
</evidence>
<protein>
    <recommendedName>
        <fullName evidence="3">Zn(2)-C6 fungal-type domain-containing protein</fullName>
    </recommendedName>
</protein>
<comment type="caution">
    <text evidence="4">The sequence shown here is derived from an EMBL/GenBank/DDBJ whole genome shotgun (WGS) entry which is preliminary data.</text>
</comment>
<feature type="region of interest" description="Disordered" evidence="2">
    <location>
        <begin position="68"/>
        <end position="103"/>
    </location>
</feature>
<dbReference type="GO" id="GO:0008270">
    <property type="term" value="F:zinc ion binding"/>
    <property type="evidence" value="ECO:0007669"/>
    <property type="project" value="InterPro"/>
</dbReference>
<dbReference type="PROSITE" id="PS00463">
    <property type="entry name" value="ZN2_CY6_FUNGAL_1"/>
    <property type="match status" value="1"/>
</dbReference>
<dbReference type="Gene3D" id="4.10.240.10">
    <property type="entry name" value="Zn(2)-C6 fungal-type DNA-binding domain"/>
    <property type="match status" value="1"/>
</dbReference>
<dbReference type="PANTHER" id="PTHR47785">
    <property type="entry name" value="ZN(II)2CYS6 TRANSCRIPTION FACTOR (EUROFUNG)-RELATED-RELATED"/>
    <property type="match status" value="1"/>
</dbReference>
<evidence type="ECO:0000259" key="3">
    <source>
        <dbReference type="PROSITE" id="PS50048"/>
    </source>
</evidence>
<sequence>MATVKSKTHLACDTCRQRKSRCDGIRPSCSHCRVAGRECTYRPTPTNLETDVSVLSRLAGVEARLQAIEGRGRGTPDRGGGSHADGTTTAGPAGSPKPPLLSTAPDLHTASAYKMLHYWPRIRLNLTAPGIVSTSYLAEADAADPVLLQTPTSGPDPPQPPLWQLVRLVEEFYSSSVEKLPVCILEVFDSCPALGVHYVLNGLAQLYPPDAVSQHSATVDLHRLSIAQLLVVSLAKRSSNDSAMQSDSATTAISAVSFTIALQKQWMLMSSSDEERLPLAILAAYCLFYYWARPFHALGLLQSVDPAIKRYSLRHPDDSLVCRYSRLHFILESDILTEIDGFPSKTCVSLLGDHPQSSLPLPASPDNSLTGDQGTSSAVGNYIESHMWLRCYLNRTLHLLYGTNKAYAQPHELADIVCSLSAELRQWYQSRPLGQQFVRDATTLRMNVPPVSPRLREIALRYFSCVFLLHRPVLYFFLHKDMEYTVRPPDNRTLHSDREPWVLESCRDCIESAALLIHFAYIPIELGNNGGVERSYRSWGEVQLLFAAYLVLLQVKSVTALFPIFRNIGDLDELLDRVERVFEALPVESLKVHRSLVILRNERHNFEVSSPGYSIGSV</sequence>
<dbReference type="SUPFAM" id="SSF57701">
    <property type="entry name" value="Zn2/Cys6 DNA-binding domain"/>
    <property type="match status" value="1"/>
</dbReference>
<gene>
    <name evidence="4" type="ORF">QBC33DRAFT_548587</name>
</gene>
<dbReference type="Proteomes" id="UP001244011">
    <property type="component" value="Unassembled WGS sequence"/>
</dbReference>
<dbReference type="PROSITE" id="PS50048">
    <property type="entry name" value="ZN2_CY6_FUNGAL_2"/>
    <property type="match status" value="1"/>
</dbReference>
<dbReference type="RefSeq" id="XP_060280244.1">
    <property type="nucleotide sequence ID" value="XM_060428866.1"/>
</dbReference>
<accession>A0AAJ0BXT7</accession>
<dbReference type="InterPro" id="IPR053181">
    <property type="entry name" value="EcdB-like_regulator"/>
</dbReference>
<keyword evidence="1" id="KW-0539">Nucleus</keyword>
<dbReference type="SMART" id="SM00066">
    <property type="entry name" value="GAL4"/>
    <property type="match status" value="1"/>
</dbReference>
<organism evidence="4 5">
    <name type="scientific">Phialemonium atrogriseum</name>
    <dbReference type="NCBI Taxonomy" id="1093897"/>
    <lineage>
        <taxon>Eukaryota</taxon>
        <taxon>Fungi</taxon>
        <taxon>Dikarya</taxon>
        <taxon>Ascomycota</taxon>
        <taxon>Pezizomycotina</taxon>
        <taxon>Sordariomycetes</taxon>
        <taxon>Sordariomycetidae</taxon>
        <taxon>Cephalothecales</taxon>
        <taxon>Cephalothecaceae</taxon>
        <taxon>Phialemonium</taxon>
    </lineage>
</organism>
<dbReference type="CDD" id="cd12148">
    <property type="entry name" value="fungal_TF_MHR"/>
    <property type="match status" value="1"/>
</dbReference>
<dbReference type="InterPro" id="IPR036864">
    <property type="entry name" value="Zn2-C6_fun-type_DNA-bd_sf"/>
</dbReference>
<keyword evidence="5" id="KW-1185">Reference proteome</keyword>
<dbReference type="InterPro" id="IPR001138">
    <property type="entry name" value="Zn2Cys6_DnaBD"/>
</dbReference>
<evidence type="ECO:0000313" key="4">
    <source>
        <dbReference type="EMBL" id="KAK1764031.1"/>
    </source>
</evidence>
<name>A0AAJ0BXT7_9PEZI</name>
<dbReference type="GO" id="GO:0000981">
    <property type="term" value="F:DNA-binding transcription factor activity, RNA polymerase II-specific"/>
    <property type="evidence" value="ECO:0007669"/>
    <property type="project" value="InterPro"/>
</dbReference>
<reference evidence="4" key="1">
    <citation type="submission" date="2023-06" db="EMBL/GenBank/DDBJ databases">
        <title>Genome-scale phylogeny and comparative genomics of the fungal order Sordariales.</title>
        <authorList>
            <consortium name="Lawrence Berkeley National Laboratory"/>
            <person name="Hensen N."/>
            <person name="Bonometti L."/>
            <person name="Westerberg I."/>
            <person name="Brannstrom I.O."/>
            <person name="Guillou S."/>
            <person name="Cros-Aarteil S."/>
            <person name="Calhoun S."/>
            <person name="Haridas S."/>
            <person name="Kuo A."/>
            <person name="Mondo S."/>
            <person name="Pangilinan J."/>
            <person name="Riley R."/>
            <person name="Labutti K."/>
            <person name="Andreopoulos B."/>
            <person name="Lipzen A."/>
            <person name="Chen C."/>
            <person name="Yanf M."/>
            <person name="Daum C."/>
            <person name="Ng V."/>
            <person name="Clum A."/>
            <person name="Steindorff A."/>
            <person name="Ohm R."/>
            <person name="Martin F."/>
            <person name="Silar P."/>
            <person name="Natvig D."/>
            <person name="Lalanne C."/>
            <person name="Gautier V."/>
            <person name="Ament-Velasquez S.L."/>
            <person name="Kruys A."/>
            <person name="Hutchinson M.I."/>
            <person name="Powell A.J."/>
            <person name="Barry K."/>
            <person name="Miller A.N."/>
            <person name="Grigoriev I.V."/>
            <person name="Debuchy R."/>
            <person name="Gladieux P."/>
            <person name="Thoren M.H."/>
            <person name="Johannesson H."/>
        </authorList>
    </citation>
    <scope>NUCLEOTIDE SEQUENCE</scope>
    <source>
        <strain evidence="4">8032-3</strain>
    </source>
</reference>